<keyword evidence="1" id="KW-0732">Signal</keyword>
<protein>
    <recommendedName>
        <fullName evidence="4">DUF4189 domain-containing protein</fullName>
    </recommendedName>
</protein>
<dbReference type="SUPFAM" id="SSF50494">
    <property type="entry name" value="Trypsin-like serine proteases"/>
    <property type="match status" value="1"/>
</dbReference>
<dbReference type="Gene3D" id="2.40.10.10">
    <property type="entry name" value="Trypsin-like serine proteases"/>
    <property type="match status" value="2"/>
</dbReference>
<dbReference type="GO" id="GO:0004252">
    <property type="term" value="F:serine-type endopeptidase activity"/>
    <property type="evidence" value="ECO:0007669"/>
    <property type="project" value="InterPro"/>
</dbReference>
<evidence type="ECO:0000313" key="3">
    <source>
        <dbReference type="Proteomes" id="UP000241346"/>
    </source>
</evidence>
<organism evidence="2 3">
    <name type="scientific">Photobacterium rosenbergii</name>
    <dbReference type="NCBI Taxonomy" id="294936"/>
    <lineage>
        <taxon>Bacteria</taxon>
        <taxon>Pseudomonadati</taxon>
        <taxon>Pseudomonadota</taxon>
        <taxon>Gammaproteobacteria</taxon>
        <taxon>Vibrionales</taxon>
        <taxon>Vibrionaceae</taxon>
        <taxon>Photobacterium</taxon>
    </lineage>
</organism>
<evidence type="ECO:0000256" key="1">
    <source>
        <dbReference type="SAM" id="SignalP"/>
    </source>
</evidence>
<sequence length="322" mass="34223">MWIIMNNKSFKYGIVAMSVALLAGCQTTANSADNLYNQYRAKPNNKAFAIGTNNVAGAAWGSPTTSEAIALAKKTCVDSGGNNCSVTEVNGSPITSQTPTAPASTNSTVNNYNIISQGTVYKANTNKKGSGFFVNNINILTTSDMIGSCAKINYERSGQLFETRLVSVDKANKIAILKALTPNESYATISLNKQTIQGDRAYTYGYVPSSNGMNAKTPTYQGKITDGIISSVSGSDNDVRFMETTNAVDQGNIGGPVIAENGAVIGLVKDGKESIKSSMFSIFLNESNIEYKTTSDKKSLPPSKIAEKSKQFSVPLVCLNEA</sequence>
<dbReference type="GO" id="GO:0006508">
    <property type="term" value="P:proteolysis"/>
    <property type="evidence" value="ECO:0007669"/>
    <property type="project" value="InterPro"/>
</dbReference>
<dbReference type="AlphaFoldDB" id="A0A2T3NKF4"/>
<evidence type="ECO:0000313" key="2">
    <source>
        <dbReference type="EMBL" id="PSW15987.1"/>
    </source>
</evidence>
<gene>
    <name evidence="2" type="ORF">C9J01_02980</name>
</gene>
<feature type="signal peptide" evidence="1">
    <location>
        <begin position="1"/>
        <end position="31"/>
    </location>
</feature>
<accession>A0A2T3NKF4</accession>
<name>A0A2T3NKF4_9GAMM</name>
<feature type="chain" id="PRO_5015786211" description="DUF4189 domain-containing protein" evidence="1">
    <location>
        <begin position="32"/>
        <end position="322"/>
    </location>
</feature>
<dbReference type="EMBL" id="PYMB01000001">
    <property type="protein sequence ID" value="PSW15987.1"/>
    <property type="molecule type" value="Genomic_DNA"/>
</dbReference>
<reference evidence="2 3" key="1">
    <citation type="submission" date="2018-03" db="EMBL/GenBank/DDBJ databases">
        <title>Whole genome sequencing of Histamine producing bacteria.</title>
        <authorList>
            <person name="Butler K."/>
        </authorList>
    </citation>
    <scope>NUCLEOTIDE SEQUENCE [LARGE SCALE GENOMIC DNA]</scope>
    <source>
        <strain evidence="2 3">DSM 19138</strain>
    </source>
</reference>
<dbReference type="Pfam" id="PF13365">
    <property type="entry name" value="Trypsin_2"/>
    <property type="match status" value="1"/>
</dbReference>
<evidence type="ECO:0008006" key="4">
    <source>
        <dbReference type="Google" id="ProtNLM"/>
    </source>
</evidence>
<dbReference type="InterPro" id="IPR001940">
    <property type="entry name" value="Peptidase_S1C"/>
</dbReference>
<comment type="caution">
    <text evidence="2">The sequence shown here is derived from an EMBL/GenBank/DDBJ whole genome shotgun (WGS) entry which is preliminary data.</text>
</comment>
<dbReference type="InterPro" id="IPR043504">
    <property type="entry name" value="Peptidase_S1_PA_chymotrypsin"/>
</dbReference>
<proteinExistence type="predicted"/>
<dbReference type="PRINTS" id="PR00834">
    <property type="entry name" value="PROTEASES2C"/>
</dbReference>
<dbReference type="Proteomes" id="UP000241346">
    <property type="component" value="Unassembled WGS sequence"/>
</dbReference>
<dbReference type="InterPro" id="IPR009003">
    <property type="entry name" value="Peptidase_S1_PA"/>
</dbReference>